<evidence type="ECO:0000256" key="5">
    <source>
        <dbReference type="ARBA" id="ARBA00022519"/>
    </source>
</evidence>
<evidence type="ECO:0000256" key="7">
    <source>
        <dbReference type="ARBA" id="ARBA00022692"/>
    </source>
</evidence>
<keyword evidence="5" id="KW-0997">Cell inner membrane</keyword>
<feature type="transmembrane region" description="Helical" evidence="12">
    <location>
        <begin position="79"/>
        <end position="98"/>
    </location>
</feature>
<evidence type="ECO:0000313" key="15">
    <source>
        <dbReference type="Proteomes" id="UP000269154"/>
    </source>
</evidence>
<dbReference type="GO" id="GO:0022857">
    <property type="term" value="F:transmembrane transporter activity"/>
    <property type="evidence" value="ECO:0007669"/>
    <property type="project" value="InterPro"/>
</dbReference>
<dbReference type="InterPro" id="IPR000620">
    <property type="entry name" value="EamA_dom"/>
</dbReference>
<accession>A0A3N6P8U6</accession>
<feature type="transmembrane region" description="Helical" evidence="12">
    <location>
        <begin position="53"/>
        <end position="73"/>
    </location>
</feature>
<keyword evidence="4" id="KW-0444">Lipid biosynthesis</keyword>
<keyword evidence="9 12" id="KW-1133">Transmembrane helix</keyword>
<keyword evidence="7 12" id="KW-0812">Transmembrane</keyword>
<evidence type="ECO:0000256" key="11">
    <source>
        <dbReference type="ARBA" id="ARBA00023136"/>
    </source>
</evidence>
<dbReference type="Gene3D" id="1.10.3730.20">
    <property type="match status" value="2"/>
</dbReference>
<dbReference type="EMBL" id="RCBY01000123">
    <property type="protein sequence ID" value="RQH35620.1"/>
    <property type="molecule type" value="Genomic_DNA"/>
</dbReference>
<organism evidence="14 15">
    <name type="scientific">Okeania hirsuta</name>
    <dbReference type="NCBI Taxonomy" id="1458930"/>
    <lineage>
        <taxon>Bacteria</taxon>
        <taxon>Bacillati</taxon>
        <taxon>Cyanobacteriota</taxon>
        <taxon>Cyanophyceae</taxon>
        <taxon>Oscillatoriophycideae</taxon>
        <taxon>Oscillatoriales</taxon>
        <taxon>Microcoleaceae</taxon>
        <taxon>Okeania</taxon>
    </lineage>
</organism>
<feature type="domain" description="EamA" evidence="13">
    <location>
        <begin position="173"/>
        <end position="241"/>
    </location>
</feature>
<keyword evidence="6" id="KW-0441">Lipid A biosynthesis</keyword>
<dbReference type="OrthoDB" id="161540at2"/>
<keyword evidence="3" id="KW-1003">Cell membrane</keyword>
<evidence type="ECO:0000313" key="14">
    <source>
        <dbReference type="EMBL" id="RQH35620.1"/>
    </source>
</evidence>
<dbReference type="AlphaFoldDB" id="A0A3N6P8U6"/>
<dbReference type="PANTHER" id="PTHR30561">
    <property type="entry name" value="SMR FAMILY PROTON-DEPENDENT DRUG EFFLUX TRANSPORTER SUGE"/>
    <property type="match status" value="1"/>
</dbReference>
<keyword evidence="10" id="KW-0443">Lipid metabolism</keyword>
<comment type="caution">
    <text evidence="14">The sequence shown here is derived from an EMBL/GenBank/DDBJ whole genome shotgun (WGS) entry which is preliminary data.</text>
</comment>
<comment type="similarity">
    <text evidence="2">Belongs to the EamA transporter family.</text>
</comment>
<feature type="transmembrane region" description="Helical" evidence="12">
    <location>
        <begin position="226"/>
        <end position="242"/>
    </location>
</feature>
<keyword evidence="15" id="KW-1185">Reference proteome</keyword>
<gene>
    <name evidence="14" type="ORF">D5R40_19790</name>
</gene>
<evidence type="ECO:0000256" key="1">
    <source>
        <dbReference type="ARBA" id="ARBA00004651"/>
    </source>
</evidence>
<keyword evidence="8" id="KW-0448">Lipopolysaccharide biosynthesis</keyword>
<dbReference type="PANTHER" id="PTHR30561:SF9">
    <property type="entry name" value="4-AMINO-4-DEOXY-L-ARABINOSE-PHOSPHOUNDECAPRENOL FLIPPASE SUBUNIT ARNF-RELATED"/>
    <property type="match status" value="1"/>
</dbReference>
<dbReference type="GO" id="GO:0009103">
    <property type="term" value="P:lipopolysaccharide biosynthetic process"/>
    <property type="evidence" value="ECO:0007669"/>
    <property type="project" value="UniProtKB-KW"/>
</dbReference>
<evidence type="ECO:0000256" key="2">
    <source>
        <dbReference type="ARBA" id="ARBA00007362"/>
    </source>
</evidence>
<reference evidence="14 15" key="1">
    <citation type="journal article" date="2018" name="ACS Chem. Biol.">
        <title>Ketoreductase domain dysfunction expands chemodiversity: malyngamide biosynthesis in the cyanobacterium Okeania hirsuta.</title>
        <authorList>
            <person name="Moss N.A."/>
            <person name="Leao T."/>
            <person name="Rankin M."/>
            <person name="McCullough T.M."/>
            <person name="Qu P."/>
            <person name="Korobeynikov A."/>
            <person name="Smith J.L."/>
            <person name="Gerwick L."/>
            <person name="Gerwick W.H."/>
        </authorList>
    </citation>
    <scope>NUCLEOTIDE SEQUENCE [LARGE SCALE GENOMIC DNA]</scope>
    <source>
        <strain evidence="14 15">PAB10Feb10-1</strain>
    </source>
</reference>
<dbReference type="SUPFAM" id="SSF103481">
    <property type="entry name" value="Multidrug resistance efflux transporter EmrE"/>
    <property type="match status" value="2"/>
</dbReference>
<dbReference type="InterPro" id="IPR037185">
    <property type="entry name" value="EmrE-like"/>
</dbReference>
<evidence type="ECO:0000256" key="10">
    <source>
        <dbReference type="ARBA" id="ARBA00023098"/>
    </source>
</evidence>
<dbReference type="Proteomes" id="UP000269154">
    <property type="component" value="Unassembled WGS sequence"/>
</dbReference>
<sequence length="243" mass="27321">MKQFGVVNLVNSENWIPLISYLLTNFWIWLGVIFLMLSLGLYLTVISKLDLSYVLSIHSSTYLLNALFAWLILGETISNMRWIGTLIITIGVLIVGLSKTLYEDRRNHNFYLLLMALSLSFYRSKTWLAIAIIALADSTGDLYLARGMKEIEEVNLQSMKNLIKQVGIILINPLIISGVFCQTIAFLSLISVLSWADVSFVRPATALTYVCSILGAKIWLKEKVSQGRLIGIIFIVIGLIVNR</sequence>
<name>A0A3N6P8U6_9CYAN</name>
<feature type="transmembrane region" description="Helical" evidence="12">
    <location>
        <begin position="166"/>
        <end position="193"/>
    </location>
</feature>
<dbReference type="GO" id="GO:0005886">
    <property type="term" value="C:plasma membrane"/>
    <property type="evidence" value="ECO:0007669"/>
    <property type="project" value="UniProtKB-SubCell"/>
</dbReference>
<evidence type="ECO:0000256" key="4">
    <source>
        <dbReference type="ARBA" id="ARBA00022516"/>
    </source>
</evidence>
<evidence type="ECO:0000256" key="6">
    <source>
        <dbReference type="ARBA" id="ARBA00022556"/>
    </source>
</evidence>
<evidence type="ECO:0000256" key="9">
    <source>
        <dbReference type="ARBA" id="ARBA00022989"/>
    </source>
</evidence>
<proteinExistence type="inferred from homology"/>
<evidence type="ECO:0000256" key="12">
    <source>
        <dbReference type="SAM" id="Phobius"/>
    </source>
</evidence>
<protein>
    <recommendedName>
        <fullName evidence="13">EamA domain-containing protein</fullName>
    </recommendedName>
</protein>
<dbReference type="InterPro" id="IPR000390">
    <property type="entry name" value="Small_drug/metabolite_transptr"/>
</dbReference>
<dbReference type="Pfam" id="PF00892">
    <property type="entry name" value="EamA"/>
    <property type="match status" value="2"/>
</dbReference>
<comment type="subcellular location">
    <subcellularLocation>
        <location evidence="1">Cell membrane</location>
        <topology evidence="1">Multi-pass membrane protein</topology>
    </subcellularLocation>
</comment>
<evidence type="ECO:0000259" key="13">
    <source>
        <dbReference type="Pfam" id="PF00892"/>
    </source>
</evidence>
<keyword evidence="11 12" id="KW-0472">Membrane</keyword>
<evidence type="ECO:0000256" key="3">
    <source>
        <dbReference type="ARBA" id="ARBA00022475"/>
    </source>
</evidence>
<feature type="transmembrane region" description="Helical" evidence="12">
    <location>
        <begin position="26"/>
        <end position="46"/>
    </location>
</feature>
<evidence type="ECO:0000256" key="8">
    <source>
        <dbReference type="ARBA" id="ARBA00022985"/>
    </source>
</evidence>
<feature type="domain" description="EamA" evidence="13">
    <location>
        <begin position="29"/>
        <end position="95"/>
    </location>
</feature>